<dbReference type="eggNOG" id="COG3324">
    <property type="taxonomic scope" value="Bacteria"/>
</dbReference>
<gene>
    <name evidence="2" type="ORF">MB27_26185</name>
</gene>
<dbReference type="EMBL" id="JRTT01000035">
    <property type="protein sequence ID" value="KHD74836.1"/>
    <property type="molecule type" value="Genomic_DNA"/>
</dbReference>
<dbReference type="PROSITE" id="PS51819">
    <property type="entry name" value="VOC"/>
    <property type="match status" value="1"/>
</dbReference>
<evidence type="ECO:0000313" key="3">
    <source>
        <dbReference type="Proteomes" id="UP000054537"/>
    </source>
</evidence>
<dbReference type="RefSeq" id="WP_043528647.1">
    <property type="nucleotide sequence ID" value="NZ_BAABKU010000004.1"/>
</dbReference>
<dbReference type="Pfam" id="PF18029">
    <property type="entry name" value="Glyoxalase_6"/>
    <property type="match status" value="1"/>
</dbReference>
<accession>A0A0A6UHE1</accession>
<dbReference type="SUPFAM" id="SSF54593">
    <property type="entry name" value="Glyoxalase/Bleomycin resistance protein/Dihydroxybiphenyl dioxygenase"/>
    <property type="match status" value="1"/>
</dbReference>
<dbReference type="OrthoDB" id="3212826at2"/>
<comment type="caution">
    <text evidence="2">The sequence shown here is derived from an EMBL/GenBank/DDBJ whole genome shotgun (WGS) entry which is preliminary data.</text>
</comment>
<keyword evidence="3" id="KW-1185">Reference proteome</keyword>
<evidence type="ECO:0000259" key="1">
    <source>
        <dbReference type="PROSITE" id="PS51819"/>
    </source>
</evidence>
<dbReference type="InterPro" id="IPR037523">
    <property type="entry name" value="VOC_core"/>
</dbReference>
<dbReference type="Gene3D" id="3.10.180.10">
    <property type="entry name" value="2,3-Dihydroxybiphenyl 1,2-Dioxygenase, domain 1"/>
    <property type="match status" value="1"/>
</dbReference>
<dbReference type="PANTHER" id="PTHR35908">
    <property type="entry name" value="HYPOTHETICAL FUSION PROTEIN"/>
    <property type="match status" value="1"/>
</dbReference>
<name>A0A0A6UHE1_ACTUT</name>
<organism evidence="2 3">
    <name type="scientific">Actinoplanes utahensis</name>
    <dbReference type="NCBI Taxonomy" id="1869"/>
    <lineage>
        <taxon>Bacteria</taxon>
        <taxon>Bacillati</taxon>
        <taxon>Actinomycetota</taxon>
        <taxon>Actinomycetes</taxon>
        <taxon>Micromonosporales</taxon>
        <taxon>Micromonosporaceae</taxon>
        <taxon>Actinoplanes</taxon>
    </lineage>
</organism>
<proteinExistence type="predicted"/>
<dbReference type="Proteomes" id="UP000054537">
    <property type="component" value="Unassembled WGS sequence"/>
</dbReference>
<dbReference type="InterPro" id="IPR041581">
    <property type="entry name" value="Glyoxalase_6"/>
</dbReference>
<dbReference type="PANTHER" id="PTHR35908:SF1">
    <property type="entry name" value="CONSERVED PROTEIN"/>
    <property type="match status" value="1"/>
</dbReference>
<dbReference type="InterPro" id="IPR029068">
    <property type="entry name" value="Glyas_Bleomycin-R_OHBP_Dase"/>
</dbReference>
<reference evidence="2 3" key="1">
    <citation type="submission" date="2014-10" db="EMBL/GenBank/DDBJ databases">
        <title>Draft genome sequence of Actinoplanes utahensis NRRL 12052.</title>
        <authorList>
            <person name="Velasco-Bucheli B."/>
            <person name="del Cerro C."/>
            <person name="Hormigo D."/>
            <person name="Garcia J.L."/>
            <person name="Acebal C."/>
            <person name="Arroyo M."/>
            <person name="de la Mata I."/>
        </authorList>
    </citation>
    <scope>NUCLEOTIDE SEQUENCE [LARGE SCALE GENOMIC DNA]</scope>
    <source>
        <strain evidence="2 3">NRRL 12052</strain>
    </source>
</reference>
<protein>
    <recommendedName>
        <fullName evidence="1">VOC domain-containing protein</fullName>
    </recommendedName>
</protein>
<evidence type="ECO:0000313" key="2">
    <source>
        <dbReference type="EMBL" id="KHD74836.1"/>
    </source>
</evidence>
<dbReference type="STRING" id="1869.MB27_26185"/>
<dbReference type="AlphaFoldDB" id="A0A0A6UHE1"/>
<feature type="domain" description="VOC" evidence="1">
    <location>
        <begin position="4"/>
        <end position="116"/>
    </location>
</feature>
<sequence>MTSRFAQWTLDVQDVRRQAEFWSAVLGYTIDYGDDGDAHLWPPDGGLSVWLQAAGEPKSGKNRDHPDLVAADGDVAAEVERLLSLGATHADVGQNGDEGFTVLADPEGNEFCLLHRR</sequence>